<evidence type="ECO:0000313" key="3">
    <source>
        <dbReference type="EMBL" id="AEI67498.1"/>
    </source>
</evidence>
<protein>
    <recommendedName>
        <fullName evidence="5">Lipoprotein</fullName>
    </recommendedName>
</protein>
<dbReference type="Proteomes" id="UP000000488">
    <property type="component" value="Chromosome"/>
</dbReference>
<evidence type="ECO:0000256" key="1">
    <source>
        <dbReference type="SAM" id="MobiDB-lite"/>
    </source>
</evidence>
<accession>F8CHJ7</accession>
<evidence type="ECO:0008006" key="5">
    <source>
        <dbReference type="Google" id="ProtNLM"/>
    </source>
</evidence>
<feature type="compositionally biased region" description="Basic and acidic residues" evidence="1">
    <location>
        <begin position="27"/>
        <end position="40"/>
    </location>
</feature>
<proteinExistence type="predicted"/>
<feature type="region of interest" description="Disordered" evidence="1">
    <location>
        <begin position="25"/>
        <end position="77"/>
    </location>
</feature>
<dbReference type="STRING" id="483219.LILAB_28055"/>
<feature type="signal peptide" evidence="2">
    <location>
        <begin position="1"/>
        <end position="25"/>
    </location>
</feature>
<feature type="chain" id="PRO_5003374651" description="Lipoprotein" evidence="2">
    <location>
        <begin position="26"/>
        <end position="826"/>
    </location>
</feature>
<keyword evidence="2" id="KW-0732">Signal</keyword>
<dbReference type="eggNOG" id="ENOG5030TJF">
    <property type="taxonomic scope" value="Bacteria"/>
</dbReference>
<evidence type="ECO:0000313" key="4">
    <source>
        <dbReference type="Proteomes" id="UP000000488"/>
    </source>
</evidence>
<dbReference type="HOGENOM" id="CLU_342832_0_0_7"/>
<evidence type="ECO:0000256" key="2">
    <source>
        <dbReference type="SAM" id="SignalP"/>
    </source>
</evidence>
<name>F8CHJ7_MYXFH</name>
<reference evidence="3 4" key="1">
    <citation type="journal article" date="2011" name="J. Bacteriol.">
        <title>Genome sequence of the halotolerant marine bacterium Myxococcus fulvus HW-1.</title>
        <authorList>
            <person name="Li Z.F."/>
            <person name="Li X."/>
            <person name="Liu H."/>
            <person name="Liu X."/>
            <person name="Han K."/>
            <person name="Wu Z.H."/>
            <person name="Hu W."/>
            <person name="Li F.F."/>
            <person name="Li Y.Z."/>
        </authorList>
    </citation>
    <scope>NUCLEOTIDE SEQUENCE [LARGE SCALE GENOMIC DNA]</scope>
    <source>
        <strain evidence="4">ATCC BAA-855 / HW-1</strain>
    </source>
</reference>
<dbReference type="AlphaFoldDB" id="F8CHJ7"/>
<dbReference type="KEGG" id="mfu:LILAB_28055"/>
<gene>
    <name evidence="3" type="ordered locus">LILAB_28055</name>
</gene>
<dbReference type="EMBL" id="CP002830">
    <property type="protein sequence ID" value="AEI67498.1"/>
    <property type="molecule type" value="Genomic_DNA"/>
</dbReference>
<sequence length="826" mass="86174">MWMHSGAWRGLVASALIALATACGADAPRDGRPGEARDAGPGDGGSPDAGEPTDGGEPEPTDGGPPPPPCADDNPCTESQVVAGQGCVHVPVPDGTTCDDANTCTSGDVCVAGGCQGTPVSRPPGTVSTVWSHGAEPIEHGTPPLEGLAEFVSEDRVLFGERLGGGGLSLALARVGPDGLERLDQEVLDLYVERYFGSWDWSDRFLTFLVPLGPERVVVVGTRQRVELLGLEGDEVRRLTRYALPPTSDSVLAGVGRGERFWTCSGYYVTAWRGGPGDALTMDASRGITLHAPCRALALTVEGGTLWVATANGLVPVDVPADGPPVVRPAVLRTKAFYHLAVDQDFLVATELLRYGDLGGISVFRLAELEGATDPVPVKTFAPADGGVWARALGFALLDGALLVEWYRQQGATRRYVVERHALGPSGVSGVEDSLLLRESAEQGLLLSPLPLAGRGRFAVAQPWRRVLALEGTRGLGLRTGLHHGSLERVWAAPEGLLLAVGPFGSHRVDLSAAGPTLLGGGQGLPPDTQRLRLAPGRGGALALVTVPASRANVRQEEGAAPLSCLAPGPDGLLQPAGQVHLPGGPAALVSTPGQLFQLSPVDDSLRLRRFALPESCEGAALTPASERLFEPDPSGARTRKDWGLAVEVASGEALVGEAHVDGAAMHLSLAWGRWDGAAEVATGTLPATTDVITALALARGRALVLENRRMLHVLARAGTRLVTERSVDLSRLAVPLDVTRILAFDGDVAWLATNLPTFGAVAVRVDAPDLPVARHDTPAPVRTLDVVGEHLLLGMNDALSSVAPACDASAPRVPRGGHAPESIHW</sequence>
<organism evidence="3 4">
    <name type="scientific">Myxococcus fulvus (strain ATCC BAA-855 / HW-1)</name>
    <dbReference type="NCBI Taxonomy" id="483219"/>
    <lineage>
        <taxon>Bacteria</taxon>
        <taxon>Pseudomonadati</taxon>
        <taxon>Myxococcota</taxon>
        <taxon>Myxococcia</taxon>
        <taxon>Myxococcales</taxon>
        <taxon>Cystobacterineae</taxon>
        <taxon>Myxococcaceae</taxon>
        <taxon>Myxococcus</taxon>
    </lineage>
</organism>